<dbReference type="OrthoDB" id="10042427at2759"/>
<gene>
    <name evidence="1" type="ORF">EVAR_745_1</name>
</gene>
<protein>
    <submittedName>
        <fullName evidence="1">Mariner Mos1 transposase</fullName>
    </submittedName>
</protein>
<dbReference type="InterPro" id="IPR052709">
    <property type="entry name" value="Transposase-MT_Hybrid"/>
</dbReference>
<comment type="caution">
    <text evidence="1">The sequence shown here is derived from an EMBL/GenBank/DDBJ whole genome shotgun (WGS) entry which is preliminary data.</text>
</comment>
<dbReference type="AlphaFoldDB" id="A0A4C1SEU2"/>
<keyword evidence="2" id="KW-1185">Reference proteome</keyword>
<dbReference type="InterPro" id="IPR036397">
    <property type="entry name" value="RNaseH_sf"/>
</dbReference>
<evidence type="ECO:0000313" key="1">
    <source>
        <dbReference type="EMBL" id="GBO99610.1"/>
    </source>
</evidence>
<dbReference type="PANTHER" id="PTHR46060:SF1">
    <property type="entry name" value="MARINER MOS1 TRANSPOSASE-LIKE PROTEIN"/>
    <property type="match status" value="1"/>
</dbReference>
<dbReference type="PANTHER" id="PTHR46060">
    <property type="entry name" value="MARINER MOS1 TRANSPOSASE-LIKE PROTEIN"/>
    <property type="match status" value="1"/>
</dbReference>
<dbReference type="Proteomes" id="UP000299102">
    <property type="component" value="Unassembled WGS sequence"/>
</dbReference>
<dbReference type="Gene3D" id="3.30.420.10">
    <property type="entry name" value="Ribonuclease H-like superfamily/Ribonuclease H"/>
    <property type="match status" value="1"/>
</dbReference>
<dbReference type="GO" id="GO:0003676">
    <property type="term" value="F:nucleic acid binding"/>
    <property type="evidence" value="ECO:0007669"/>
    <property type="project" value="InterPro"/>
</dbReference>
<organism evidence="1 2">
    <name type="scientific">Eumeta variegata</name>
    <name type="common">Bagworm moth</name>
    <name type="synonym">Eumeta japonica</name>
    <dbReference type="NCBI Taxonomy" id="151549"/>
    <lineage>
        <taxon>Eukaryota</taxon>
        <taxon>Metazoa</taxon>
        <taxon>Ecdysozoa</taxon>
        <taxon>Arthropoda</taxon>
        <taxon>Hexapoda</taxon>
        <taxon>Insecta</taxon>
        <taxon>Pterygota</taxon>
        <taxon>Neoptera</taxon>
        <taxon>Endopterygota</taxon>
        <taxon>Lepidoptera</taxon>
        <taxon>Glossata</taxon>
        <taxon>Ditrysia</taxon>
        <taxon>Tineoidea</taxon>
        <taxon>Psychidae</taxon>
        <taxon>Oiketicinae</taxon>
        <taxon>Eumeta</taxon>
    </lineage>
</organism>
<evidence type="ECO:0000313" key="2">
    <source>
        <dbReference type="Proteomes" id="UP000299102"/>
    </source>
</evidence>
<sequence>MLHHDNANSHTAKQTNKLKKKNVEFISNPAYSTDLAPCGYFLFAKIKSQLHGQRFSSPEEAVEKYRKHISKVRKEWPKYFQNCVPTSRVPGLAFRAYECPVTRSVHRAATVKLRAFVPSVHSGLLRRLHEVFARFLRLGCVPAGSRFKYPIAF</sequence>
<name>A0A4C1SEU2_EUMVA</name>
<dbReference type="EMBL" id="BGZK01000003">
    <property type="protein sequence ID" value="GBO99610.1"/>
    <property type="molecule type" value="Genomic_DNA"/>
</dbReference>
<reference evidence="1 2" key="1">
    <citation type="journal article" date="2019" name="Commun. Biol.">
        <title>The bagworm genome reveals a unique fibroin gene that provides high tensile strength.</title>
        <authorList>
            <person name="Kono N."/>
            <person name="Nakamura H."/>
            <person name="Ohtoshi R."/>
            <person name="Tomita M."/>
            <person name="Numata K."/>
            <person name="Arakawa K."/>
        </authorList>
    </citation>
    <scope>NUCLEOTIDE SEQUENCE [LARGE SCALE GENOMIC DNA]</scope>
</reference>
<accession>A0A4C1SEU2</accession>
<proteinExistence type="predicted"/>